<sequence>MKRKIYELLRKRLKVRSLTHLKNKYRRKFDKIIYQKKISAQDFKDKFKALGVRKGDVIFIHSSWDEFYNYEGTPESFIDLMLELIGEEGTLLMPSYPLIRKKGGTFSIKTTPTLAGLLPEIFRNYKKVERSLDYHSVAAYGKLAKYITESHIHSESSWDEHSPYYKLAEVKAKVFSLGLGKHHVGTIMHCADSVLRRDYEYFDLFFKKHEKITIKKADGEVMVKNYLTKEDDFYYAFTEQSHWAVVKKYFDRSRYRIDQLSNLQITMFEAEYVVPRITELGKKGIVVYTHPDPKKYTFSK</sequence>
<comment type="catalytic activity">
    <reaction evidence="5">
        <text>a 2-deoxystreptamine antibiotic + acetyl-CoA = an N(3)-acetyl-2-deoxystreptamine antibiotic + CoA + H(+)</text>
        <dbReference type="Rhea" id="RHEA:12665"/>
        <dbReference type="ChEBI" id="CHEBI:15378"/>
        <dbReference type="ChEBI" id="CHEBI:57287"/>
        <dbReference type="ChEBI" id="CHEBI:57288"/>
        <dbReference type="ChEBI" id="CHEBI:57921"/>
        <dbReference type="ChEBI" id="CHEBI:77452"/>
        <dbReference type="EC" id="2.3.1.81"/>
    </reaction>
</comment>
<dbReference type="InterPro" id="IPR028345">
    <property type="entry name" value="Antibiotic_NAT-like"/>
</dbReference>
<dbReference type="EC" id="2.3.1.-" evidence="5"/>
<keyword evidence="5" id="KW-0046">Antibiotic resistance</keyword>
<evidence type="ECO:0000313" key="7">
    <source>
        <dbReference type="Proteomes" id="UP000070513"/>
    </source>
</evidence>
<dbReference type="RefSeq" id="WP_062649355.1">
    <property type="nucleotide sequence ID" value="NZ_LPUR01000001.1"/>
</dbReference>
<protein>
    <recommendedName>
        <fullName evidence="2 5">Aminoglycoside N(3)-acetyltransferase</fullName>
        <ecNumber evidence="5">2.3.1.-</ecNumber>
    </recommendedName>
</protein>
<evidence type="ECO:0000256" key="5">
    <source>
        <dbReference type="RuleBase" id="RU365031"/>
    </source>
</evidence>
<evidence type="ECO:0000256" key="3">
    <source>
        <dbReference type="ARBA" id="ARBA00022679"/>
    </source>
</evidence>
<dbReference type="SUPFAM" id="SSF110710">
    <property type="entry name" value="TTHA0583/YokD-like"/>
    <property type="match status" value="1"/>
</dbReference>
<keyword evidence="3 5" id="KW-0808">Transferase</keyword>
<dbReference type="Proteomes" id="UP000070513">
    <property type="component" value="Unassembled WGS sequence"/>
</dbReference>
<reference evidence="6 7" key="2">
    <citation type="journal article" date="2016" name="Genome Announc.">
        <title>Draft Genome Sequence of a Biocontrol Rhizobacterium, Chryseobacterium kwangjuense Strain KJ1R5, Isolated from Pepper (Capsicum annuum).</title>
        <authorList>
            <person name="Jeong J.J."/>
            <person name="Park H."/>
            <person name="Park B.H."/>
            <person name="Mannaa M."/>
            <person name="Sang M.K."/>
            <person name="Choi I.G."/>
            <person name="Kim K.D."/>
        </authorList>
    </citation>
    <scope>NUCLEOTIDE SEQUENCE [LARGE SCALE GENOMIC DNA]</scope>
    <source>
        <strain evidence="6 7">KJ1R5</strain>
    </source>
</reference>
<dbReference type="OrthoDB" id="7330654at2"/>
<accession>A0A135WKN6</accession>
<keyword evidence="4 5" id="KW-0012">Acyltransferase</keyword>
<evidence type="ECO:0000256" key="4">
    <source>
        <dbReference type="ARBA" id="ARBA00023315"/>
    </source>
</evidence>
<dbReference type="InterPro" id="IPR003679">
    <property type="entry name" value="Amioglycoside_AcTrfase"/>
</dbReference>
<dbReference type="GO" id="GO:0046677">
    <property type="term" value="P:response to antibiotic"/>
    <property type="evidence" value="ECO:0007669"/>
    <property type="project" value="UniProtKB-KW"/>
</dbReference>
<evidence type="ECO:0000256" key="2">
    <source>
        <dbReference type="ARBA" id="ARBA00012882"/>
    </source>
</evidence>
<name>A0A135WKN6_9FLAO</name>
<dbReference type="EMBL" id="LPUR01000001">
    <property type="protein sequence ID" value="KXH85478.1"/>
    <property type="molecule type" value="Genomic_DNA"/>
</dbReference>
<reference evidence="7" key="1">
    <citation type="submission" date="2015-12" db="EMBL/GenBank/DDBJ databases">
        <title>Genome sequence of a biocontrol rhizobacterium Chryseobacterium kwangjuense strain KJ1R5 isolated from pepper (Capsicum annuum L.).</title>
        <authorList>
            <person name="Jeong J.-J."/>
            <person name="Park H."/>
            <person name="Mannaa M."/>
            <person name="Sang M.K."/>
            <person name="Choi I.-G."/>
            <person name="Kim K.D."/>
        </authorList>
    </citation>
    <scope>NUCLEOTIDE SEQUENCE [LARGE SCALE GENOMIC DNA]</scope>
    <source>
        <strain evidence="7">KJ1R5</strain>
    </source>
</reference>
<dbReference type="AlphaFoldDB" id="A0A135WKN6"/>
<proteinExistence type="inferred from homology"/>
<dbReference type="PANTHER" id="PTHR11104">
    <property type="entry name" value="AMINOGLYCOSIDE N3-ACETYLTRANSFERASE"/>
    <property type="match status" value="1"/>
</dbReference>
<dbReference type="PANTHER" id="PTHR11104:SF0">
    <property type="entry name" value="SPBETA PROPHAGE-DERIVED AMINOGLYCOSIDE N(3')-ACETYLTRANSFERASE-LIKE PROTEIN YOKD"/>
    <property type="match status" value="1"/>
</dbReference>
<evidence type="ECO:0000256" key="1">
    <source>
        <dbReference type="ARBA" id="ARBA00006383"/>
    </source>
</evidence>
<gene>
    <name evidence="6" type="ORF">AU378_06945</name>
</gene>
<evidence type="ECO:0000313" key="6">
    <source>
        <dbReference type="EMBL" id="KXH85478.1"/>
    </source>
</evidence>
<dbReference type="Pfam" id="PF02522">
    <property type="entry name" value="Antibiotic_NAT"/>
    <property type="match status" value="1"/>
</dbReference>
<dbReference type="GO" id="GO:0046353">
    <property type="term" value="F:aminoglycoside 3-N-acetyltransferase activity"/>
    <property type="evidence" value="ECO:0007669"/>
    <property type="project" value="UniProtKB-EC"/>
</dbReference>
<comment type="caution">
    <text evidence="6">The sequence shown here is derived from an EMBL/GenBank/DDBJ whole genome shotgun (WGS) entry which is preliminary data.</text>
</comment>
<comment type="similarity">
    <text evidence="1 5">Belongs to the antibiotic N-acetyltransferase family.</text>
</comment>
<organism evidence="6 7">
    <name type="scientific">Chryseobacterium kwangjuense</name>
    <dbReference type="NCBI Taxonomy" id="267125"/>
    <lineage>
        <taxon>Bacteria</taxon>
        <taxon>Pseudomonadati</taxon>
        <taxon>Bacteroidota</taxon>
        <taxon>Flavobacteriia</taxon>
        <taxon>Flavobacteriales</taxon>
        <taxon>Weeksellaceae</taxon>
        <taxon>Chryseobacterium group</taxon>
        <taxon>Chryseobacterium</taxon>
    </lineage>
</organism>